<accession>A0A9J6AQG3</accession>
<dbReference type="OrthoDB" id="1294502at2759"/>
<reference evidence="1 2" key="1">
    <citation type="submission" date="2020-09" db="EMBL/GenBank/DDBJ databases">
        <title>De no assembly of potato wild relative species, Solanum commersonii.</title>
        <authorList>
            <person name="Cho K."/>
        </authorList>
    </citation>
    <scope>NUCLEOTIDE SEQUENCE [LARGE SCALE GENOMIC DNA]</scope>
    <source>
        <strain evidence="1">LZ3.2</strain>
        <tissue evidence="1">Leaf</tissue>
    </source>
</reference>
<comment type="caution">
    <text evidence="1">The sequence shown here is derived from an EMBL/GenBank/DDBJ whole genome shotgun (WGS) entry which is preliminary data.</text>
</comment>
<evidence type="ECO:0000313" key="1">
    <source>
        <dbReference type="EMBL" id="KAG5626343.1"/>
    </source>
</evidence>
<evidence type="ECO:0000313" key="2">
    <source>
        <dbReference type="Proteomes" id="UP000824120"/>
    </source>
</evidence>
<protein>
    <submittedName>
        <fullName evidence="1">Uncharacterized protein</fullName>
    </submittedName>
</protein>
<dbReference type="Proteomes" id="UP000824120">
    <property type="component" value="Chromosome 2"/>
</dbReference>
<name>A0A9J6AQG3_SOLCO</name>
<dbReference type="EMBL" id="JACXVP010000002">
    <property type="protein sequence ID" value="KAG5626343.1"/>
    <property type="molecule type" value="Genomic_DNA"/>
</dbReference>
<sequence>MLEKSQQQLLRVAMLKQRYAHIIVKSQQQVLGDAYDEEEMKKKAALWDKQLQEQKDNSKRKRDEDRKAARIAIESIKRTVSFGDDLQAERDFLTIIGCRSRCAALVRIAIMGEVEAYPALLPPLQSEEGFSFRFEVSAL</sequence>
<keyword evidence="2" id="KW-1185">Reference proteome</keyword>
<gene>
    <name evidence="1" type="ORF">H5410_011561</name>
</gene>
<proteinExistence type="predicted"/>
<organism evidence="1 2">
    <name type="scientific">Solanum commersonii</name>
    <name type="common">Commerson's wild potato</name>
    <name type="synonym">Commerson's nightshade</name>
    <dbReference type="NCBI Taxonomy" id="4109"/>
    <lineage>
        <taxon>Eukaryota</taxon>
        <taxon>Viridiplantae</taxon>
        <taxon>Streptophyta</taxon>
        <taxon>Embryophyta</taxon>
        <taxon>Tracheophyta</taxon>
        <taxon>Spermatophyta</taxon>
        <taxon>Magnoliopsida</taxon>
        <taxon>eudicotyledons</taxon>
        <taxon>Gunneridae</taxon>
        <taxon>Pentapetalae</taxon>
        <taxon>asterids</taxon>
        <taxon>lamiids</taxon>
        <taxon>Solanales</taxon>
        <taxon>Solanaceae</taxon>
        <taxon>Solanoideae</taxon>
        <taxon>Solaneae</taxon>
        <taxon>Solanum</taxon>
    </lineage>
</organism>
<dbReference type="AlphaFoldDB" id="A0A9J6AQG3"/>